<sequence>MYADLPVQAWRGLCPSSGSHGIHWLSAIYPILFAQQAAREALAGKAASEGQLRLLTSDPGCSPRLLLTAILHRDCHLPRVFLEHSPWTALTFVTASEWGESGVPQERGGSGGGGVADATEQKIGLIVLEICHEPGGAEYLRQIYHIIQVNEPLLSSKLCASSDPPDESTQTVIFNPLTPVQPPPPV</sequence>
<dbReference type="Pfam" id="PF14906">
    <property type="entry name" value="DUF4495"/>
    <property type="match status" value="1"/>
</dbReference>
<proteinExistence type="predicted"/>
<organism evidence="2 3">
    <name type="scientific">Coregonus suidteri</name>
    <dbReference type="NCBI Taxonomy" id="861788"/>
    <lineage>
        <taxon>Eukaryota</taxon>
        <taxon>Metazoa</taxon>
        <taxon>Chordata</taxon>
        <taxon>Craniata</taxon>
        <taxon>Vertebrata</taxon>
        <taxon>Euteleostomi</taxon>
        <taxon>Actinopterygii</taxon>
        <taxon>Neopterygii</taxon>
        <taxon>Teleostei</taxon>
        <taxon>Protacanthopterygii</taxon>
        <taxon>Salmoniformes</taxon>
        <taxon>Salmonidae</taxon>
        <taxon>Coregoninae</taxon>
        <taxon>Coregonus</taxon>
    </lineage>
</organism>
<dbReference type="InterPro" id="IPR027993">
    <property type="entry name" value="DUF4495"/>
</dbReference>
<dbReference type="PANTHER" id="PTHR33960">
    <property type="entry name" value="SIMILAR TO KIAA0825 PROTEIN"/>
    <property type="match status" value="1"/>
</dbReference>
<dbReference type="EMBL" id="JAGTTL010000014">
    <property type="protein sequence ID" value="KAK6312801.1"/>
    <property type="molecule type" value="Genomic_DNA"/>
</dbReference>
<evidence type="ECO:0000313" key="3">
    <source>
        <dbReference type="Proteomes" id="UP001356427"/>
    </source>
</evidence>
<reference evidence="2 3" key="1">
    <citation type="submission" date="2021-04" db="EMBL/GenBank/DDBJ databases">
        <authorList>
            <person name="De Guttry C."/>
            <person name="Zahm M."/>
            <person name="Klopp C."/>
            <person name="Cabau C."/>
            <person name="Louis A."/>
            <person name="Berthelot C."/>
            <person name="Parey E."/>
            <person name="Roest Crollius H."/>
            <person name="Montfort J."/>
            <person name="Robinson-Rechavi M."/>
            <person name="Bucao C."/>
            <person name="Bouchez O."/>
            <person name="Gislard M."/>
            <person name="Lluch J."/>
            <person name="Milhes M."/>
            <person name="Lampietro C."/>
            <person name="Lopez Roques C."/>
            <person name="Donnadieu C."/>
            <person name="Braasch I."/>
            <person name="Desvignes T."/>
            <person name="Postlethwait J."/>
            <person name="Bobe J."/>
            <person name="Wedekind C."/>
            <person name="Guiguen Y."/>
        </authorList>
    </citation>
    <scope>NUCLEOTIDE SEQUENCE [LARGE SCALE GENOMIC DNA]</scope>
    <source>
        <strain evidence="2">Cs_M1</strain>
        <tissue evidence="2">Blood</tissue>
    </source>
</reference>
<comment type="caution">
    <text evidence="2">The sequence shown here is derived from an EMBL/GenBank/DDBJ whole genome shotgun (WGS) entry which is preliminary data.</text>
</comment>
<gene>
    <name evidence="2" type="ORF">J4Q44_G00161480</name>
</gene>
<name>A0AAN8QVC9_9TELE</name>
<feature type="region of interest" description="Disordered" evidence="1">
    <location>
        <begin position="160"/>
        <end position="186"/>
    </location>
</feature>
<dbReference type="PANTHER" id="PTHR33960:SF1">
    <property type="entry name" value="SIMILAR TO KIAA0825 PROTEIN"/>
    <property type="match status" value="1"/>
</dbReference>
<evidence type="ECO:0000256" key="1">
    <source>
        <dbReference type="SAM" id="MobiDB-lite"/>
    </source>
</evidence>
<keyword evidence="3" id="KW-1185">Reference proteome</keyword>
<accession>A0AAN8QVC9</accession>
<protein>
    <submittedName>
        <fullName evidence="2">Uncharacterized protein</fullName>
    </submittedName>
</protein>
<dbReference type="AlphaFoldDB" id="A0AAN8QVC9"/>
<dbReference type="Proteomes" id="UP001356427">
    <property type="component" value="Unassembled WGS sequence"/>
</dbReference>
<evidence type="ECO:0000313" key="2">
    <source>
        <dbReference type="EMBL" id="KAK6312801.1"/>
    </source>
</evidence>